<evidence type="ECO:0000256" key="9">
    <source>
        <dbReference type="SAM" id="Phobius"/>
    </source>
</evidence>
<dbReference type="Gene3D" id="1.10.287.70">
    <property type="match status" value="1"/>
</dbReference>
<dbReference type="AlphaFoldDB" id="A0A336KKK9"/>
<evidence type="ECO:0000256" key="8">
    <source>
        <dbReference type="SAM" id="MobiDB-lite"/>
    </source>
</evidence>
<dbReference type="PANTHER" id="PTHR42643">
    <property type="entry name" value="IONOTROPIC RECEPTOR 20A-RELATED"/>
    <property type="match status" value="1"/>
</dbReference>
<dbReference type="EMBL" id="UFQS01000221">
    <property type="protein sequence ID" value="SSX01560.1"/>
    <property type="molecule type" value="Genomic_DNA"/>
</dbReference>
<dbReference type="OMA" id="GHMQKWA"/>
<evidence type="ECO:0000256" key="5">
    <source>
        <dbReference type="ARBA" id="ARBA00023136"/>
    </source>
</evidence>
<accession>A0A336KKK9</accession>
<feature type="transmembrane region" description="Helical" evidence="9">
    <location>
        <begin position="381"/>
        <end position="409"/>
    </location>
</feature>
<evidence type="ECO:0000256" key="4">
    <source>
        <dbReference type="ARBA" id="ARBA00022989"/>
    </source>
</evidence>
<evidence type="ECO:0000256" key="7">
    <source>
        <dbReference type="ARBA" id="ARBA00023180"/>
    </source>
</evidence>
<feature type="region of interest" description="Disordered" evidence="8">
    <location>
        <begin position="215"/>
        <end position="245"/>
    </location>
</feature>
<name>A0A336KKK9_CULSO</name>
<dbReference type="VEuPathDB" id="VectorBase:CSON005703"/>
<protein>
    <submittedName>
        <fullName evidence="10">CSON005703 protein</fullName>
    </submittedName>
</protein>
<keyword evidence="3 9" id="KW-0812">Transmembrane</keyword>
<feature type="compositionally biased region" description="Acidic residues" evidence="8">
    <location>
        <begin position="233"/>
        <end position="245"/>
    </location>
</feature>
<comment type="subcellular location">
    <subcellularLocation>
        <location evidence="1">Cell membrane</location>
        <topology evidence="1">Multi-pass membrane protein</topology>
    </subcellularLocation>
</comment>
<dbReference type="SUPFAM" id="SSF53850">
    <property type="entry name" value="Periplasmic binding protein-like II"/>
    <property type="match status" value="1"/>
</dbReference>
<feature type="transmembrane region" description="Helical" evidence="9">
    <location>
        <begin position="421"/>
        <end position="439"/>
    </location>
</feature>
<proteinExistence type="predicted"/>
<feature type="transmembrane region" description="Helical" evidence="9">
    <location>
        <begin position="445"/>
        <end position="472"/>
    </location>
</feature>
<gene>
    <name evidence="10" type="primary">CSON005703</name>
</gene>
<evidence type="ECO:0000256" key="1">
    <source>
        <dbReference type="ARBA" id="ARBA00004651"/>
    </source>
</evidence>
<sequence>MLTVILRLVLQDFIAPVKTLDDRLFLRDHAYYDEIAKVPCIISLVKKYIDAGEYQQGGLVVISIPRDLNLIGKRILEELNEEIEHKGSFFIGNVETLHAVEDFPASTRSRGYILLLDNANEVEKVMPPIKAHPSWNPTAPFIVLFSETKMSEFRLTVQTKSVMQELFEHSVVDVYVISNRYKTSVIQSQTWYPYEGKNCGENVISVRTINECEFFGEEQSTGNETEKNNNEKTDDEEEDESEEGTDDELFLLQYDFSNLGPKLPFYMHECPVRVAASALEPFVIKRKTKTEGFEVVMTKVISEQMNLVPIFKTQDPIIADKLITENNITGLYADIVNNKVDIMIGGMFDNKITSKILSSSIGYIEDDLTWCVATARSAPTWMNVFAIFDFMTWAIAVILVWITGMGLYFMLKYENKRADNFIWCTLVAMAVSINVSAPYHPTPRYIRIFLASFFLYSMHFSAAYQSFLVSVITQPRYQKQVKDQEMAVSYGFTFTGSENILSYLHRNDSTTKYIRDHFVPCKNIDKCLVDLKTDETKAVATSRLHAENNKVVTDEHIFCFPRSSNIHSYAVKMLVRKDYHLLPKFDDLIARAVESGLFGKWFGEEKARRLNIKPLQKAASQSTAQPLTLKHLAGAYALLFFGLVCSSLSFCLEWIVFYLGSTKKYKFFRRIEELFMSNYRKKIQ</sequence>
<reference evidence="11" key="2">
    <citation type="submission" date="2018-07" db="EMBL/GenBank/DDBJ databases">
        <authorList>
            <person name="Quirk P.G."/>
            <person name="Krulwich T.A."/>
        </authorList>
    </citation>
    <scope>NUCLEOTIDE SEQUENCE</scope>
</reference>
<evidence type="ECO:0000256" key="3">
    <source>
        <dbReference type="ARBA" id="ARBA00022692"/>
    </source>
</evidence>
<organism evidence="10">
    <name type="scientific">Culicoides sonorensis</name>
    <name type="common">Biting midge</name>
    <dbReference type="NCBI Taxonomy" id="179676"/>
    <lineage>
        <taxon>Eukaryota</taxon>
        <taxon>Metazoa</taxon>
        <taxon>Ecdysozoa</taxon>
        <taxon>Arthropoda</taxon>
        <taxon>Hexapoda</taxon>
        <taxon>Insecta</taxon>
        <taxon>Pterygota</taxon>
        <taxon>Neoptera</taxon>
        <taxon>Endopterygota</taxon>
        <taxon>Diptera</taxon>
        <taxon>Nematocera</taxon>
        <taxon>Chironomoidea</taxon>
        <taxon>Ceratopogonidae</taxon>
        <taxon>Ceratopogoninae</taxon>
        <taxon>Culicoides</taxon>
        <taxon>Monoculicoides</taxon>
    </lineage>
</organism>
<dbReference type="GO" id="GO:0005886">
    <property type="term" value="C:plasma membrane"/>
    <property type="evidence" value="ECO:0007669"/>
    <property type="project" value="UniProtKB-SubCell"/>
</dbReference>
<dbReference type="InterPro" id="IPR052192">
    <property type="entry name" value="Insect_Ionotropic_Sensory_Rcpt"/>
</dbReference>
<evidence type="ECO:0000313" key="10">
    <source>
        <dbReference type="EMBL" id="SSX01560.1"/>
    </source>
</evidence>
<reference evidence="10" key="1">
    <citation type="submission" date="2018-04" db="EMBL/GenBank/DDBJ databases">
        <authorList>
            <person name="Go L.Y."/>
            <person name="Mitchell J.A."/>
        </authorList>
    </citation>
    <scope>NUCLEOTIDE SEQUENCE</scope>
    <source>
        <tissue evidence="10">Whole organism</tissue>
    </source>
</reference>
<feature type="transmembrane region" description="Helical" evidence="9">
    <location>
        <begin position="635"/>
        <end position="659"/>
    </location>
</feature>
<keyword evidence="7" id="KW-0325">Glycoprotein</keyword>
<evidence type="ECO:0000256" key="6">
    <source>
        <dbReference type="ARBA" id="ARBA00023170"/>
    </source>
</evidence>
<dbReference type="EMBL" id="UFQT01000221">
    <property type="protein sequence ID" value="SSX21940.1"/>
    <property type="molecule type" value="Genomic_DNA"/>
</dbReference>
<dbReference type="Gene3D" id="3.40.190.10">
    <property type="entry name" value="Periplasmic binding protein-like II"/>
    <property type="match status" value="1"/>
</dbReference>
<evidence type="ECO:0000313" key="11">
    <source>
        <dbReference type="EMBL" id="SSX21940.1"/>
    </source>
</evidence>
<keyword evidence="2" id="KW-1003">Cell membrane</keyword>
<keyword evidence="5 9" id="KW-0472">Membrane</keyword>
<evidence type="ECO:0000256" key="2">
    <source>
        <dbReference type="ARBA" id="ARBA00022475"/>
    </source>
</evidence>
<keyword evidence="4 9" id="KW-1133">Transmembrane helix</keyword>
<keyword evidence="6" id="KW-0675">Receptor</keyword>
<dbReference type="PANTHER" id="PTHR42643:SF30">
    <property type="entry name" value="IONOTROPIC RECEPTOR 40A-RELATED"/>
    <property type="match status" value="1"/>
</dbReference>